<dbReference type="InterPro" id="IPR013154">
    <property type="entry name" value="ADH-like_N"/>
</dbReference>
<dbReference type="InterPro" id="IPR050129">
    <property type="entry name" value="Zn_alcohol_dh"/>
</dbReference>
<sequence length="347" mass="37753">MKAAYVSGPSDVQIKNVEKPQVGPGEVLVVMKACGVCGSDLEKIYGKYSQPSMRLGHEPSGIVSAVGEGVSDFKKGDRVFTHHHVPCYTCHYCTHGNETMCQKYSETNLSPCGLAEEFIVPQWNASHGGIIKLPDHVSFEEASMIEPLACCIRAWNKIKFKKGDSIAILGAGPTGLMHLMLSKAYGIQDIFCLDINDFRLGFAKKLGITESIRSDDPEAYQKILAKTQNRGVDIAMVSTGSINAIAQAIDFVRKGGTIVLFGVPTKDVTMSLAMSKVYSKEITITPSYAASEKDTNEAFEMIQKGAVNVKDLITHTFSLEESAKALDYAHQGNDSMKIIITNSETLN</sequence>
<dbReference type="SUPFAM" id="SSF50129">
    <property type="entry name" value="GroES-like"/>
    <property type="match status" value="1"/>
</dbReference>
<keyword evidence="1 4" id="KW-0479">Metal-binding</keyword>
<dbReference type="CDD" id="cd08235">
    <property type="entry name" value="iditol_2_DH_like"/>
    <property type="match status" value="1"/>
</dbReference>
<evidence type="ECO:0000256" key="4">
    <source>
        <dbReference type="RuleBase" id="RU361277"/>
    </source>
</evidence>
<dbReference type="Pfam" id="PF00107">
    <property type="entry name" value="ADH_zinc_N"/>
    <property type="match status" value="1"/>
</dbReference>
<dbReference type="InterPro" id="IPR036291">
    <property type="entry name" value="NAD(P)-bd_dom_sf"/>
</dbReference>
<dbReference type="GO" id="GO:0016616">
    <property type="term" value="F:oxidoreductase activity, acting on the CH-OH group of donors, NAD or NADP as acceptor"/>
    <property type="evidence" value="ECO:0007669"/>
    <property type="project" value="UniProtKB-ARBA"/>
</dbReference>
<dbReference type="InterPro" id="IPR020843">
    <property type="entry name" value="ER"/>
</dbReference>
<dbReference type="PANTHER" id="PTHR43401:SF2">
    <property type="entry name" value="L-THREONINE 3-DEHYDROGENASE"/>
    <property type="match status" value="1"/>
</dbReference>
<keyword evidence="7" id="KW-1185">Reference proteome</keyword>
<dbReference type="SUPFAM" id="SSF51735">
    <property type="entry name" value="NAD(P)-binding Rossmann-fold domains"/>
    <property type="match status" value="1"/>
</dbReference>
<keyword evidence="3" id="KW-0560">Oxidoreductase</keyword>
<comment type="similarity">
    <text evidence="4">Belongs to the zinc-containing alcohol dehydrogenase family.</text>
</comment>
<dbReference type="KEGG" id="ndv:NDEV_1168"/>
<evidence type="ECO:0000256" key="2">
    <source>
        <dbReference type="ARBA" id="ARBA00022833"/>
    </source>
</evidence>
<dbReference type="GO" id="GO:0043168">
    <property type="term" value="F:anion binding"/>
    <property type="evidence" value="ECO:0007669"/>
    <property type="project" value="UniProtKB-ARBA"/>
</dbReference>
<keyword evidence="2 4" id="KW-0862">Zinc</keyword>
<reference evidence="7" key="1">
    <citation type="submission" date="2015-10" db="EMBL/GenBank/DDBJ databases">
        <authorList>
            <person name="Lehtovirta-Morley L.E."/>
            <person name="Vieille C."/>
        </authorList>
    </citation>
    <scope>NUCLEOTIDE SEQUENCE [LARGE SCALE GENOMIC DNA]</scope>
</reference>
<dbReference type="PANTHER" id="PTHR43401">
    <property type="entry name" value="L-THREONINE 3-DEHYDROGENASE"/>
    <property type="match status" value="1"/>
</dbReference>
<evidence type="ECO:0000256" key="1">
    <source>
        <dbReference type="ARBA" id="ARBA00022723"/>
    </source>
</evidence>
<evidence type="ECO:0000313" key="7">
    <source>
        <dbReference type="Proteomes" id="UP000196239"/>
    </source>
</evidence>
<organism evidence="6 7">
    <name type="scientific">Nitrosotalea devaniterrae</name>
    <dbReference type="NCBI Taxonomy" id="1078905"/>
    <lineage>
        <taxon>Archaea</taxon>
        <taxon>Nitrososphaerota</taxon>
        <taxon>Nitrososphaeria</taxon>
        <taxon>Nitrosotaleales</taxon>
        <taxon>Nitrosotaleaceae</taxon>
        <taxon>Nitrosotalea</taxon>
    </lineage>
</organism>
<dbReference type="InterPro" id="IPR002328">
    <property type="entry name" value="ADH_Zn_CS"/>
</dbReference>
<dbReference type="Gene3D" id="3.40.50.720">
    <property type="entry name" value="NAD(P)-binding Rossmann-like Domain"/>
    <property type="match status" value="1"/>
</dbReference>
<dbReference type="PROSITE" id="PS00059">
    <property type="entry name" value="ADH_ZINC"/>
    <property type="match status" value="1"/>
</dbReference>
<proteinExistence type="inferred from homology"/>
<dbReference type="GO" id="GO:0051262">
    <property type="term" value="P:protein tetramerization"/>
    <property type="evidence" value="ECO:0007669"/>
    <property type="project" value="UniProtKB-ARBA"/>
</dbReference>
<gene>
    <name evidence="6" type="ORF">NDEV_1168</name>
</gene>
<dbReference type="InterPro" id="IPR011032">
    <property type="entry name" value="GroES-like_sf"/>
</dbReference>
<protein>
    <submittedName>
        <fullName evidence="6">Alcohol dehydrogenase</fullName>
    </submittedName>
</protein>
<evidence type="ECO:0000256" key="3">
    <source>
        <dbReference type="ARBA" id="ARBA00023002"/>
    </source>
</evidence>
<name>A0A128A3J9_9ARCH</name>
<evidence type="ECO:0000259" key="5">
    <source>
        <dbReference type="SMART" id="SM00829"/>
    </source>
</evidence>
<dbReference type="SMART" id="SM00829">
    <property type="entry name" value="PKS_ER"/>
    <property type="match status" value="1"/>
</dbReference>
<accession>A0A128A3J9</accession>
<dbReference type="InterPro" id="IPR013149">
    <property type="entry name" value="ADH-like_C"/>
</dbReference>
<dbReference type="GO" id="GO:0008270">
    <property type="term" value="F:zinc ion binding"/>
    <property type="evidence" value="ECO:0007669"/>
    <property type="project" value="InterPro"/>
</dbReference>
<dbReference type="Pfam" id="PF08240">
    <property type="entry name" value="ADH_N"/>
    <property type="match status" value="1"/>
</dbReference>
<comment type="cofactor">
    <cofactor evidence="4">
        <name>Zn(2+)</name>
        <dbReference type="ChEBI" id="CHEBI:29105"/>
    </cofactor>
</comment>
<dbReference type="GO" id="GO:0030554">
    <property type="term" value="F:adenyl nucleotide binding"/>
    <property type="evidence" value="ECO:0007669"/>
    <property type="project" value="UniProtKB-ARBA"/>
</dbReference>
<dbReference type="Proteomes" id="UP000196239">
    <property type="component" value="Chromosome 1"/>
</dbReference>
<dbReference type="EMBL" id="LN890280">
    <property type="protein sequence ID" value="CUR51933.1"/>
    <property type="molecule type" value="Genomic_DNA"/>
</dbReference>
<feature type="domain" description="Enoyl reductase (ER)" evidence="5">
    <location>
        <begin position="7"/>
        <end position="340"/>
    </location>
</feature>
<dbReference type="Gene3D" id="3.90.180.10">
    <property type="entry name" value="Medium-chain alcohol dehydrogenases, catalytic domain"/>
    <property type="match status" value="1"/>
</dbReference>
<dbReference type="AlphaFoldDB" id="A0A128A3J9"/>
<evidence type="ECO:0000313" key="6">
    <source>
        <dbReference type="EMBL" id="CUR51933.1"/>
    </source>
</evidence>